<dbReference type="PANTHER" id="PTHR33067">
    <property type="entry name" value="RNA-DIRECTED DNA POLYMERASE-RELATED"/>
    <property type="match status" value="1"/>
</dbReference>
<feature type="compositionally biased region" description="Basic and acidic residues" evidence="1">
    <location>
        <begin position="116"/>
        <end position="138"/>
    </location>
</feature>
<dbReference type="Gene3D" id="2.40.70.10">
    <property type="entry name" value="Acid Proteases"/>
    <property type="match status" value="1"/>
</dbReference>
<dbReference type="InterPro" id="IPR021109">
    <property type="entry name" value="Peptidase_aspartic_dom_sf"/>
</dbReference>
<protein>
    <recommendedName>
        <fullName evidence="3">Retrotransposon gag domain-containing protein</fullName>
    </recommendedName>
</protein>
<dbReference type="AlphaFoldDB" id="A0AAW2TQ08"/>
<proteinExistence type="predicted"/>
<comment type="caution">
    <text evidence="2">The sequence shown here is derived from an EMBL/GenBank/DDBJ whole genome shotgun (WGS) entry which is preliminary data.</text>
</comment>
<feature type="region of interest" description="Disordered" evidence="1">
    <location>
        <begin position="116"/>
        <end position="144"/>
    </location>
</feature>
<name>A0AAW2TQ08_9LAMI</name>
<reference evidence="2" key="2">
    <citation type="journal article" date="2024" name="Plant">
        <title>Genomic evolution and insights into agronomic trait innovations of Sesamum species.</title>
        <authorList>
            <person name="Miao H."/>
            <person name="Wang L."/>
            <person name="Qu L."/>
            <person name="Liu H."/>
            <person name="Sun Y."/>
            <person name="Le M."/>
            <person name="Wang Q."/>
            <person name="Wei S."/>
            <person name="Zheng Y."/>
            <person name="Lin W."/>
            <person name="Duan Y."/>
            <person name="Cao H."/>
            <person name="Xiong S."/>
            <person name="Wang X."/>
            <person name="Wei L."/>
            <person name="Li C."/>
            <person name="Ma Q."/>
            <person name="Ju M."/>
            <person name="Zhao R."/>
            <person name="Li G."/>
            <person name="Mu C."/>
            <person name="Tian Q."/>
            <person name="Mei H."/>
            <person name="Zhang T."/>
            <person name="Gao T."/>
            <person name="Zhang H."/>
        </authorList>
    </citation>
    <scope>NUCLEOTIDE SEQUENCE</scope>
    <source>
        <strain evidence="2">KEN1</strain>
    </source>
</reference>
<evidence type="ECO:0000313" key="2">
    <source>
        <dbReference type="EMBL" id="KAL0406342.1"/>
    </source>
</evidence>
<organism evidence="2">
    <name type="scientific">Sesamum latifolium</name>
    <dbReference type="NCBI Taxonomy" id="2727402"/>
    <lineage>
        <taxon>Eukaryota</taxon>
        <taxon>Viridiplantae</taxon>
        <taxon>Streptophyta</taxon>
        <taxon>Embryophyta</taxon>
        <taxon>Tracheophyta</taxon>
        <taxon>Spermatophyta</taxon>
        <taxon>Magnoliopsida</taxon>
        <taxon>eudicotyledons</taxon>
        <taxon>Gunneridae</taxon>
        <taxon>Pentapetalae</taxon>
        <taxon>asterids</taxon>
        <taxon>lamiids</taxon>
        <taxon>Lamiales</taxon>
        <taxon>Pedaliaceae</taxon>
        <taxon>Sesamum</taxon>
    </lineage>
</organism>
<accession>A0AAW2TQ08</accession>
<evidence type="ECO:0000256" key="1">
    <source>
        <dbReference type="SAM" id="MobiDB-lite"/>
    </source>
</evidence>
<dbReference type="EMBL" id="JACGWN010000014">
    <property type="protein sequence ID" value="KAL0406342.1"/>
    <property type="molecule type" value="Genomic_DNA"/>
</dbReference>
<sequence length="240" mass="27416">MTRSHGGELKPYDPEMREHSIKGRTPLKEAKTVEKLIQKNNLQSLNPLWKSWELFNGVSNDIVRLRIFPFSLCDTAKDWLQPLPASSITTWAALTQNSREQVNAIFVRNKKVIADEPPKEQVEEAHAQKEEESQEETKGSPLKLNLDMPSSTKFLKEVLENKKRWEECEMVKRNEESSAILQNKLPPKLKDPGSFSIPCTIENIDFDKVLCDLGASVNLMPYSIFEKLGMHELTPTIITL</sequence>
<evidence type="ECO:0008006" key="3">
    <source>
        <dbReference type="Google" id="ProtNLM"/>
    </source>
</evidence>
<gene>
    <name evidence="2" type="ORF">Slati_3948100</name>
</gene>
<reference evidence="2" key="1">
    <citation type="submission" date="2020-06" db="EMBL/GenBank/DDBJ databases">
        <authorList>
            <person name="Li T."/>
            <person name="Hu X."/>
            <person name="Zhang T."/>
            <person name="Song X."/>
            <person name="Zhang H."/>
            <person name="Dai N."/>
            <person name="Sheng W."/>
            <person name="Hou X."/>
            <person name="Wei L."/>
        </authorList>
    </citation>
    <scope>NUCLEOTIDE SEQUENCE</scope>
    <source>
        <strain evidence="2">KEN1</strain>
        <tissue evidence="2">Leaf</tissue>
    </source>
</reference>
<dbReference type="PANTHER" id="PTHR33067:SF9">
    <property type="entry name" value="RNA-DIRECTED DNA POLYMERASE"/>
    <property type="match status" value="1"/>
</dbReference>